<keyword evidence="3" id="KW-1185">Reference proteome</keyword>
<evidence type="ECO:0000313" key="3">
    <source>
        <dbReference type="Proteomes" id="UP000005237"/>
    </source>
</evidence>
<dbReference type="Proteomes" id="UP000005237">
    <property type="component" value="Unassembled WGS sequence"/>
</dbReference>
<protein>
    <submittedName>
        <fullName evidence="2">Uncharacterized protein</fullName>
    </submittedName>
</protein>
<dbReference type="AlphaFoldDB" id="A0A8R1HP50"/>
<feature type="compositionally biased region" description="Low complexity" evidence="1">
    <location>
        <begin position="229"/>
        <end position="275"/>
    </location>
</feature>
<reference evidence="3" key="1">
    <citation type="submission" date="2010-08" db="EMBL/GenBank/DDBJ databases">
        <authorList>
            <consortium name="Caenorhabditis japonica Sequencing Consortium"/>
            <person name="Wilson R.K."/>
        </authorList>
    </citation>
    <scope>NUCLEOTIDE SEQUENCE [LARGE SCALE GENOMIC DNA]</scope>
    <source>
        <strain evidence="3">DF5081</strain>
    </source>
</reference>
<reference evidence="2" key="2">
    <citation type="submission" date="2022-06" db="UniProtKB">
        <authorList>
            <consortium name="EnsemblMetazoa"/>
        </authorList>
    </citation>
    <scope>IDENTIFICATION</scope>
    <source>
        <strain evidence="2">DF5081</strain>
    </source>
</reference>
<evidence type="ECO:0000313" key="2">
    <source>
        <dbReference type="EnsemblMetazoa" id="CJA07592.1"/>
    </source>
</evidence>
<name>A0A8R1HP50_CAEJA</name>
<feature type="region of interest" description="Disordered" evidence="1">
    <location>
        <begin position="217"/>
        <end position="293"/>
    </location>
</feature>
<sequence length="293" mass="31196">MISLFLPEGRNNQQNAADAIRNAQENNAAAGAAGAAQQPQMPPFVPFFGHHFGGFPANLQIPPPPPPPAAPGAAAAGPFPHQIFYTPAPANRPEFANLMVPPALQVGGGPPAMFPMMPPPLPPTGADGAQAPRANANPRYTELSTEELQRLEGDTREAILARLQAMDNILVLLESAQMQMIQIARVTPIQRLGQEQIPVETGGEEVPVVQMDSEIEVTPLPEDRRQEQPTPSSSSSSSEEMPSTSTPPRTSLFGVTSTSSPVTPTTTTSEAPSTSQEIRERRLARLLGETTPR</sequence>
<organism evidence="2 3">
    <name type="scientific">Caenorhabditis japonica</name>
    <dbReference type="NCBI Taxonomy" id="281687"/>
    <lineage>
        <taxon>Eukaryota</taxon>
        <taxon>Metazoa</taxon>
        <taxon>Ecdysozoa</taxon>
        <taxon>Nematoda</taxon>
        <taxon>Chromadorea</taxon>
        <taxon>Rhabditida</taxon>
        <taxon>Rhabditina</taxon>
        <taxon>Rhabditomorpha</taxon>
        <taxon>Rhabditoidea</taxon>
        <taxon>Rhabditidae</taxon>
        <taxon>Peloderinae</taxon>
        <taxon>Caenorhabditis</taxon>
    </lineage>
</organism>
<evidence type="ECO:0000256" key="1">
    <source>
        <dbReference type="SAM" id="MobiDB-lite"/>
    </source>
</evidence>
<proteinExistence type="predicted"/>
<accession>A0A8R1HP50</accession>
<dbReference type="EnsemblMetazoa" id="CJA07592.1">
    <property type="protein sequence ID" value="CJA07592.1"/>
    <property type="gene ID" value="WBGene00126796"/>
</dbReference>